<dbReference type="Proteomes" id="UP000284706">
    <property type="component" value="Unassembled WGS sequence"/>
</dbReference>
<reference evidence="10 11" key="1">
    <citation type="journal article" date="2018" name="Evol. Lett.">
        <title>Horizontal gene cluster transfer increased hallucinogenic mushroom diversity.</title>
        <authorList>
            <person name="Reynolds H.T."/>
            <person name="Vijayakumar V."/>
            <person name="Gluck-Thaler E."/>
            <person name="Korotkin H.B."/>
            <person name="Matheny P.B."/>
            <person name="Slot J.C."/>
        </authorList>
    </citation>
    <scope>NUCLEOTIDE SEQUENCE [LARGE SCALE GENOMIC DNA]</scope>
    <source>
        <strain evidence="10 11">SRW20</strain>
    </source>
</reference>
<keyword evidence="8" id="KW-0175">Coiled coil</keyword>
<dbReference type="InterPro" id="IPR045156">
    <property type="entry name" value="Vac8"/>
</dbReference>
<comment type="caution">
    <text evidence="10">The sequence shown here is derived from an EMBL/GenBank/DDBJ whole genome shotgun (WGS) entry which is preliminary data.</text>
</comment>
<evidence type="ECO:0000256" key="1">
    <source>
        <dbReference type="ARBA" id="ARBA00004592"/>
    </source>
</evidence>
<evidence type="ECO:0000256" key="6">
    <source>
        <dbReference type="ARBA" id="ARBA00023288"/>
    </source>
</evidence>
<dbReference type="OrthoDB" id="2969566at2759"/>
<keyword evidence="11" id="KW-1185">Reference proteome</keyword>
<organism evidence="10 11">
    <name type="scientific">Gymnopilus dilepis</name>
    <dbReference type="NCBI Taxonomy" id="231916"/>
    <lineage>
        <taxon>Eukaryota</taxon>
        <taxon>Fungi</taxon>
        <taxon>Dikarya</taxon>
        <taxon>Basidiomycota</taxon>
        <taxon>Agaricomycotina</taxon>
        <taxon>Agaricomycetes</taxon>
        <taxon>Agaricomycetidae</taxon>
        <taxon>Agaricales</taxon>
        <taxon>Agaricineae</taxon>
        <taxon>Hymenogastraceae</taxon>
        <taxon>Gymnopilus</taxon>
    </lineage>
</organism>
<dbReference type="SMART" id="SM00185">
    <property type="entry name" value="ARM"/>
    <property type="match status" value="5"/>
</dbReference>
<accession>A0A409Y1Z4</accession>
<feature type="region of interest" description="Disordered" evidence="9">
    <location>
        <begin position="1886"/>
        <end position="1923"/>
    </location>
</feature>
<evidence type="ECO:0000256" key="4">
    <source>
        <dbReference type="ARBA" id="ARBA00022737"/>
    </source>
</evidence>
<name>A0A409Y1Z4_9AGAR</name>
<keyword evidence="6" id="KW-0449">Lipoprotein</keyword>
<keyword evidence="5" id="KW-0472">Membrane</keyword>
<dbReference type="GO" id="GO:0043495">
    <property type="term" value="F:protein-membrane adaptor activity"/>
    <property type="evidence" value="ECO:0007669"/>
    <property type="project" value="InterPro"/>
</dbReference>
<comment type="similarity">
    <text evidence="2">Belongs to the beta-catenin family.</text>
</comment>
<dbReference type="GO" id="GO:0005774">
    <property type="term" value="C:vacuolar membrane"/>
    <property type="evidence" value="ECO:0007669"/>
    <property type="project" value="UniProtKB-SubCell"/>
</dbReference>
<evidence type="ECO:0000256" key="5">
    <source>
        <dbReference type="ARBA" id="ARBA00023136"/>
    </source>
</evidence>
<proteinExistence type="inferred from homology"/>
<evidence type="ECO:0000256" key="9">
    <source>
        <dbReference type="SAM" id="MobiDB-lite"/>
    </source>
</evidence>
<evidence type="ECO:0000256" key="2">
    <source>
        <dbReference type="ARBA" id="ARBA00005462"/>
    </source>
</evidence>
<gene>
    <name evidence="10" type="ORF">CVT26_001295</name>
</gene>
<evidence type="ECO:0000256" key="3">
    <source>
        <dbReference type="ARBA" id="ARBA00022554"/>
    </source>
</evidence>
<feature type="region of interest" description="Disordered" evidence="9">
    <location>
        <begin position="1808"/>
        <end position="1828"/>
    </location>
</feature>
<dbReference type="InterPro" id="IPR016024">
    <property type="entry name" value="ARM-type_fold"/>
</dbReference>
<comment type="subcellular location">
    <subcellularLocation>
        <location evidence="1">Vacuole membrane</location>
        <topology evidence="1">Lipid-anchor</topology>
    </subcellularLocation>
</comment>
<dbReference type="InParanoid" id="A0A409Y1Z4"/>
<feature type="region of interest" description="Disordered" evidence="9">
    <location>
        <begin position="1695"/>
        <end position="1767"/>
    </location>
</feature>
<feature type="compositionally biased region" description="Low complexity" evidence="9">
    <location>
        <begin position="1758"/>
        <end position="1767"/>
    </location>
</feature>
<evidence type="ECO:0000313" key="11">
    <source>
        <dbReference type="Proteomes" id="UP000284706"/>
    </source>
</evidence>
<evidence type="ECO:0000256" key="8">
    <source>
        <dbReference type="SAM" id="Coils"/>
    </source>
</evidence>
<feature type="compositionally biased region" description="Basic and acidic residues" evidence="9">
    <location>
        <begin position="1703"/>
        <end position="1723"/>
    </location>
</feature>
<dbReference type="EMBL" id="NHYE01001297">
    <property type="protein sequence ID" value="PPQ97037.1"/>
    <property type="molecule type" value="Genomic_DNA"/>
</dbReference>
<evidence type="ECO:0000256" key="7">
    <source>
        <dbReference type="ARBA" id="ARBA00026209"/>
    </source>
</evidence>
<feature type="coiled-coil region" evidence="8">
    <location>
        <begin position="46"/>
        <end position="129"/>
    </location>
</feature>
<dbReference type="PANTHER" id="PTHR47249:SF1">
    <property type="entry name" value="VACUOLAR PROTEIN 8"/>
    <property type="match status" value="1"/>
</dbReference>
<dbReference type="GO" id="GO:0071562">
    <property type="term" value="P:nucleus-vacuole junction assembly"/>
    <property type="evidence" value="ECO:0007669"/>
    <property type="project" value="InterPro"/>
</dbReference>
<protein>
    <recommendedName>
        <fullName evidence="7">Vacuolar protein 8</fullName>
    </recommendedName>
</protein>
<dbReference type="STRING" id="231916.A0A409Y1Z4"/>
<sequence length="1923" mass="213218">MSYVSAIIADISERFLNPLFDYINQSGYEGSIYSPETAQQQIVVARREFEQEIALFRQNIQQQQNAIYEQQRQVATARREVQEQEANNWREKSLITAQQATIENQLAVIRKENESLAERERKARLLEDQRRRNRTVSAAYIEDSFAILSPRAVVENLTNSSSRIRKHAMDNVSACIAGTDGSPSFVRFSPPDIAPFLLPKLYQLVSSNSAIDTAVRFAEEVVSAPPMAKALAHAGQCTRLAEYLIETNERVSRLAICSLRQMIKMDTSVVQPAYEAMSVVISQVPIQDAGQQSQHPSIDFLKEAAPKIIEDCFTNGLWGEVAPLVGHRITSIRHIALRKVVLLARQSDRNQDGIAKAHVLGSLDSFYLLSSPPPELVDFFAELLPLVAEKLCRRHGAEAVQWLLKHISHPNSKISATVTDVFRSCMVNEDPTIFQLFVKAHLLRKLDEPPVQQSHAITTLICQLLPVLVIPYARAKAADEIVRFSDHSEPVVATACLSACVRVLESTAEDRTHFFSVISKLDVAKKSTLQLYDRALPSLCKDWASAGDYGMIVQYLQHSERRLRIPAQRTWLDIVSNSSTGRSKIVHDDLLDVIFELCSSQYDDSISLGAKCSTLMAIEITKAGVGPTRKLLALLSHPNAILRQAALRGVHLASESNDTNCQMLLEAGGLKTLLSFLEANPKELHESAHKILGRLAQFSRTSLEACAGLLQLLDSSSQETQLAARDALLVISNTNTENRETLRTVILSRLEFPTEAFIEFAAKAIQEWIGPDLATLEDFPTFFTLLEHSDRRVQNASLSSLKTRLTNASYQDSFQKANIIFILRSLSNSDNPEALSFVAVALCTLALSLARNGHVSKLIDFLVHKEPKVREGAAAALETVSAASTRDRKLLLEEDIVERLIGHDRPLEQTQIDLLTSIIPPLALDYLEAGKAEFLFKLVDHSQQQIRTAASKSIMAIAGGTAQQRGLLRDTLLPRLDQASPLLREVGASCLSRALADDLIADGDKFDRLFRIFLNEDARVREPVLGRLQAYIQGSDETARRQLVQARILPALLQAYTAAKDDILDFMSNCLLPVLGPAFTQDDGGSSLFPLLEHEESRLCSSAVQALRNAIDSRHGNVEKMAGAFVVGFLHPLATSDNMICDLWCRVAPKVARFPLSRAEIDILFGSLKDDRGNVREAASEAISILVRTSETTRTSLLPTLVRHLDNPSPASIPSIIEAISFSGSTFIAEGKESELLHLVLNGRDMDIAAVEAITQVLAKGSASEHHCLVQAKPDVLTVALNLHDQPSKRQHSLKLLNNLVTHLSYLLLRNEEQARELFSLFDDPDQDLQNAIYHTWSSDPRVYQSDALPELLPILFEGDKLRSPSVRALLQVLAPEMVPKLLDRRRLDILVMALRITEANTVRSFLQETCSLIKEANNSQKDSFVSEPSFVSAIGEHLKGRDATMRRDASTIFQLLSSDSAQRSGKIMTEGVGEYLAYVAVNGEKGAQQSSLRALHSLLMASPEDAGRLVEDSLPALCDILEQEDLTVGVYTEAFRLLVEIARQFPHSALLESGVVRYLVNWSSPRYSVTDTECKDYVFRICRLIAQNSDPGRKALIDAGILPHLSILASSQIPLEVVSACQILKALAHTGTFRQNIISAGLKASMEHITSPIRRSTLRFKEDKILAQAAAKEVLETLKASKRHSVETILHAQAAQRRLSRSHSDDPYLEQRPDRHFERRSASDSAVPADLDLSAVRGQREESESIAARHLRHSRSLSEPYSYSRSRSQQLRLSMVEEDLEIPDVPRRAVFSQEEVPRLTIVRAPAVSRSQAASEHDSPVDLSPTPPRMNFRDDHETPLNEDVLTDIAPSAVLSTSRTAPPSYRPLASVSGSIHRRMGQTQIIHRAAADDMDTDLDTSRGTAGGRRSYKLPSSNARRKYIGQ</sequence>
<keyword evidence="4" id="KW-0677">Repeat</keyword>
<dbReference type="PANTHER" id="PTHR47249">
    <property type="entry name" value="VACUOLAR PROTEIN 8"/>
    <property type="match status" value="1"/>
</dbReference>
<dbReference type="Gene3D" id="1.25.10.10">
    <property type="entry name" value="Leucine-rich Repeat Variant"/>
    <property type="match status" value="6"/>
</dbReference>
<dbReference type="SUPFAM" id="SSF48371">
    <property type="entry name" value="ARM repeat"/>
    <property type="match status" value="2"/>
</dbReference>
<evidence type="ECO:0000313" key="10">
    <source>
        <dbReference type="EMBL" id="PPQ97037.1"/>
    </source>
</evidence>
<dbReference type="InterPro" id="IPR011989">
    <property type="entry name" value="ARM-like"/>
</dbReference>
<keyword evidence="3" id="KW-0926">Vacuole</keyword>
<dbReference type="InterPro" id="IPR000225">
    <property type="entry name" value="Armadillo"/>
</dbReference>